<reference evidence="2 3" key="1">
    <citation type="journal article" date="2019" name="Int. J. Syst. Evol. Microbiol.">
        <title>The Global Catalogue of Microorganisms (GCM) 10K type strain sequencing project: providing services to taxonomists for standard genome sequencing and annotation.</title>
        <authorList>
            <consortium name="The Broad Institute Genomics Platform"/>
            <consortium name="The Broad Institute Genome Sequencing Center for Infectious Disease"/>
            <person name="Wu L."/>
            <person name="Ma J."/>
        </authorList>
    </citation>
    <scope>NUCLEOTIDE SEQUENCE [LARGE SCALE GENOMIC DNA]</scope>
    <source>
        <strain evidence="2 3">JCM 3272</strain>
    </source>
</reference>
<name>A0ABN3HUQ9_9ACTN</name>
<evidence type="ECO:0000313" key="2">
    <source>
        <dbReference type="EMBL" id="GAA2387445.1"/>
    </source>
</evidence>
<proteinExistence type="predicted"/>
<dbReference type="Proteomes" id="UP001501444">
    <property type="component" value="Unassembled WGS sequence"/>
</dbReference>
<feature type="region of interest" description="Disordered" evidence="1">
    <location>
        <begin position="1"/>
        <end position="43"/>
    </location>
</feature>
<keyword evidence="3" id="KW-1185">Reference proteome</keyword>
<accession>A0ABN3HUQ9</accession>
<dbReference type="EMBL" id="BAAARV010000106">
    <property type="protein sequence ID" value="GAA2387445.1"/>
    <property type="molecule type" value="Genomic_DNA"/>
</dbReference>
<evidence type="ECO:0000313" key="3">
    <source>
        <dbReference type="Proteomes" id="UP001501444"/>
    </source>
</evidence>
<comment type="caution">
    <text evidence="2">The sequence shown here is derived from an EMBL/GenBank/DDBJ whole genome shotgun (WGS) entry which is preliminary data.</text>
</comment>
<protein>
    <recommendedName>
        <fullName evidence="4">Transposase</fullName>
    </recommendedName>
</protein>
<organism evidence="2 3">
    <name type="scientific">Dactylosporangium salmoneum</name>
    <dbReference type="NCBI Taxonomy" id="53361"/>
    <lineage>
        <taxon>Bacteria</taxon>
        <taxon>Bacillati</taxon>
        <taxon>Actinomycetota</taxon>
        <taxon>Actinomycetes</taxon>
        <taxon>Micromonosporales</taxon>
        <taxon>Micromonosporaceae</taxon>
        <taxon>Dactylosporangium</taxon>
    </lineage>
</organism>
<sequence length="149" mass="16058">MARNQSLASPLGSGRHLAAHRPPPRPAQNPVRPHPGRKAHSISAIRADLRRPIAATIPERADQQANRRIQGAASGRPPAFDAERYKQRNTVERAVSKLKQFGTVAGSAISPQIHETRLSTATAGRVLRRFESFAVVSGSGLRLPASTPL</sequence>
<evidence type="ECO:0008006" key="4">
    <source>
        <dbReference type="Google" id="ProtNLM"/>
    </source>
</evidence>
<feature type="region of interest" description="Disordered" evidence="1">
    <location>
        <begin position="58"/>
        <end position="82"/>
    </location>
</feature>
<gene>
    <name evidence="2" type="ORF">GCM10010170_098440</name>
</gene>
<evidence type="ECO:0000256" key="1">
    <source>
        <dbReference type="SAM" id="MobiDB-lite"/>
    </source>
</evidence>